<feature type="region of interest" description="Disordered" evidence="1">
    <location>
        <begin position="1"/>
        <end position="86"/>
    </location>
</feature>
<organism evidence="2 3">
    <name type="scientific">Glycomyces tritici</name>
    <dbReference type="NCBI Taxonomy" id="2665176"/>
    <lineage>
        <taxon>Bacteria</taxon>
        <taxon>Bacillati</taxon>
        <taxon>Actinomycetota</taxon>
        <taxon>Actinomycetes</taxon>
        <taxon>Glycomycetales</taxon>
        <taxon>Glycomycetaceae</taxon>
        <taxon>Glycomyces</taxon>
    </lineage>
</organism>
<protein>
    <recommendedName>
        <fullName evidence="4">ATP-binding cassette domain-containing protein</fullName>
    </recommendedName>
</protein>
<dbReference type="Gene3D" id="3.40.50.300">
    <property type="entry name" value="P-loop containing nucleotide triphosphate hydrolases"/>
    <property type="match status" value="1"/>
</dbReference>
<comment type="caution">
    <text evidence="2">The sequence shown here is derived from an EMBL/GenBank/DDBJ whole genome shotgun (WGS) entry which is preliminary data.</text>
</comment>
<reference evidence="2" key="1">
    <citation type="submission" date="2023-06" db="EMBL/GenBank/DDBJ databases">
        <title>Gycomyces niveus sp.nov., a novel actinomycete isolated from soil in Shouguang.</title>
        <authorList>
            <person name="Yang X."/>
            <person name="Zhao J."/>
        </authorList>
    </citation>
    <scope>NUCLEOTIDE SEQUENCE</scope>
    <source>
        <strain evidence="2">NEAU C2</strain>
    </source>
</reference>
<dbReference type="RefSeq" id="WP_289957628.1">
    <property type="nucleotide sequence ID" value="NZ_JAUEMJ010000003.1"/>
</dbReference>
<evidence type="ECO:0000256" key="1">
    <source>
        <dbReference type="SAM" id="MobiDB-lite"/>
    </source>
</evidence>
<evidence type="ECO:0000313" key="3">
    <source>
        <dbReference type="Proteomes" id="UP001171902"/>
    </source>
</evidence>
<feature type="compositionally biased region" description="Basic and acidic residues" evidence="1">
    <location>
        <begin position="24"/>
        <end position="35"/>
    </location>
</feature>
<evidence type="ECO:0008006" key="4">
    <source>
        <dbReference type="Google" id="ProtNLM"/>
    </source>
</evidence>
<feature type="region of interest" description="Disordered" evidence="1">
    <location>
        <begin position="107"/>
        <end position="150"/>
    </location>
</feature>
<gene>
    <name evidence="2" type="ORF">QWI33_13320</name>
</gene>
<feature type="compositionally biased region" description="Basic and acidic residues" evidence="1">
    <location>
        <begin position="119"/>
        <end position="129"/>
    </location>
</feature>
<dbReference type="Proteomes" id="UP001171902">
    <property type="component" value="Unassembled WGS sequence"/>
</dbReference>
<sequence length="371" mass="38292">MSDRSDETGPAPETPGGEYNAAHGETDPGPARHESPPPGPPSAPDAAHDTGGPHPDDTIALPADAVTVRPTDETTTPPNDAATDQAAATRIQPAVPATELELQGATAADQDDQAGADQAADRIPDRAADGPEPATAPPQHTAVFDRPSGTPFLTATGLTAHGRQGPIFTDITVTAGLGQLVAICGDGGEGRTSLLLALTGRFPLRNGALEVDGQTKPGQIRRRFTIAQAGPPIRFEPYATIGACIKETTTVSNGAATRTNINAWLDRLALTVDTGDTFGFLPRIDQIRFAIACAAASRTPAIAVDDADTGLDRCGSERVFEALRTVADAGQLVLTACTRSDPPADTVVDLRAQPAPDASALHQSDRNGGHR</sequence>
<dbReference type="SUPFAM" id="SSF52540">
    <property type="entry name" value="P-loop containing nucleoside triphosphate hydrolases"/>
    <property type="match status" value="1"/>
</dbReference>
<proteinExistence type="predicted"/>
<keyword evidence="3" id="KW-1185">Reference proteome</keyword>
<dbReference type="InterPro" id="IPR027417">
    <property type="entry name" value="P-loop_NTPase"/>
</dbReference>
<evidence type="ECO:0000313" key="2">
    <source>
        <dbReference type="EMBL" id="MDN3240710.1"/>
    </source>
</evidence>
<dbReference type="EMBL" id="JAUEMJ010000003">
    <property type="protein sequence ID" value="MDN3240710.1"/>
    <property type="molecule type" value="Genomic_DNA"/>
</dbReference>
<accession>A0ABT7YQ12</accession>
<name>A0ABT7YQ12_9ACTN</name>